<evidence type="ECO:0000259" key="11">
    <source>
        <dbReference type="PROSITE" id="PS50113"/>
    </source>
</evidence>
<dbReference type="InterPro" id="IPR036890">
    <property type="entry name" value="HATPase_C_sf"/>
</dbReference>
<comment type="catalytic activity">
    <reaction evidence="1">
        <text>ATP + protein L-histidine = ADP + protein N-phospho-L-histidine.</text>
        <dbReference type="EC" id="2.7.13.3"/>
    </reaction>
</comment>
<dbReference type="Gene3D" id="3.30.565.10">
    <property type="entry name" value="Histidine kinase-like ATPase, C-terminal domain"/>
    <property type="match status" value="1"/>
</dbReference>
<keyword evidence="8" id="KW-1133">Transmembrane helix</keyword>
<protein>
    <recommendedName>
        <fullName evidence="2">histidine kinase</fullName>
        <ecNumber evidence="2">2.7.13.3</ecNumber>
    </recommendedName>
</protein>
<keyword evidence="5" id="KW-0418">Kinase</keyword>
<dbReference type="Proteomes" id="UP000010846">
    <property type="component" value="Chromosome"/>
</dbReference>
<feature type="transmembrane region" description="Helical" evidence="8">
    <location>
        <begin position="146"/>
        <end position="169"/>
    </location>
</feature>
<dbReference type="OrthoDB" id="8127at2157"/>
<dbReference type="Pfam" id="PF00512">
    <property type="entry name" value="HisKA"/>
    <property type="match status" value="1"/>
</dbReference>
<evidence type="ECO:0000256" key="3">
    <source>
        <dbReference type="ARBA" id="ARBA00022553"/>
    </source>
</evidence>
<dbReference type="CDD" id="cd00082">
    <property type="entry name" value="HisKA"/>
    <property type="match status" value="1"/>
</dbReference>
<dbReference type="Pfam" id="PF13188">
    <property type="entry name" value="PAS_8"/>
    <property type="match status" value="1"/>
</dbReference>
<dbReference type="SUPFAM" id="SSF55785">
    <property type="entry name" value="PYP-like sensor domain (PAS domain)"/>
    <property type="match status" value="1"/>
</dbReference>
<keyword evidence="3" id="KW-0597">Phosphoprotein</keyword>
<dbReference type="InterPro" id="IPR004358">
    <property type="entry name" value="Sig_transdc_His_kin-like_C"/>
</dbReference>
<dbReference type="eggNOG" id="arCOG02327">
    <property type="taxonomic scope" value="Archaea"/>
</dbReference>
<dbReference type="InterPro" id="IPR000700">
    <property type="entry name" value="PAS-assoc_C"/>
</dbReference>
<dbReference type="PANTHER" id="PTHR43711:SF1">
    <property type="entry name" value="HISTIDINE KINASE 1"/>
    <property type="match status" value="1"/>
</dbReference>
<evidence type="ECO:0000313" key="12">
    <source>
        <dbReference type="EMBL" id="AGB15145.1"/>
    </source>
</evidence>
<dbReference type="SUPFAM" id="SSF55874">
    <property type="entry name" value="ATPase domain of HSP90 chaperone/DNA topoisomerase II/histidine kinase"/>
    <property type="match status" value="1"/>
</dbReference>
<dbReference type="PROSITE" id="PS50113">
    <property type="entry name" value="PAC"/>
    <property type="match status" value="1"/>
</dbReference>
<dbReference type="PRINTS" id="PR00344">
    <property type="entry name" value="BCTRLSENSOR"/>
</dbReference>
<evidence type="ECO:0000256" key="2">
    <source>
        <dbReference type="ARBA" id="ARBA00012438"/>
    </source>
</evidence>
<dbReference type="InterPro" id="IPR000014">
    <property type="entry name" value="PAS"/>
</dbReference>
<dbReference type="EC" id="2.7.13.3" evidence="2"/>
<sequence length="603" mass="65128">MTPLFHRVWFVLLVAGVVVTLSVAILALRNRETDGATALAVTASSITIWLLGDLGATLATTVSGSTRWVQFLWIGAALTPTAMFVLVVRYTGRTRFLTDWVRTGLVLATGLMIAVVFTHGSHTLLWREVYAAPETPIGIAFDHGPAFYAYTVYAYSLTAAAALLVGQFYARSKTIYRGQAAALAVAILAPWTASTVFVIGMTDFDPSSLAFTVTAAAFAVAILRYRFVDVMPIARETIVDAIEDGVVVLDNQGRIIDANPQAVSLLGVDDSIVGRDASNALPDPVTDRGRADGCDEVTVQDTERNRYLAIDETAITDSDGRPLGSLLIVRDVTEQRRYERELERQNERLDRFASVVSHDLRNPLNVADGYRSILAERYDDPELDEIETSLARMEHIIEDVLTLARHGDVVDDRTYIDLGTLATVAWNGVDTGEATLRIETNDHRISADESRLTQALENLFRNAVEHGSTSPASSTRQDAVEHGGRDVTVTVGTVEGETVGRSGSSATVEPTEAASTQADGFYVADDGVGIPESDRDAILEAGYTTNQDGTGLGLDIVSQIVQAHGWSLAVTESADGGARIEIDYEPDHGPADDEPTERHSQTA</sequence>
<dbReference type="InterPro" id="IPR036097">
    <property type="entry name" value="HisK_dim/P_sf"/>
</dbReference>
<feature type="transmembrane region" description="Helical" evidence="8">
    <location>
        <begin position="35"/>
        <end position="51"/>
    </location>
</feature>
<dbReference type="InterPro" id="IPR005467">
    <property type="entry name" value="His_kinase_dom"/>
</dbReference>
<dbReference type="SUPFAM" id="SSF47384">
    <property type="entry name" value="Homodimeric domain of signal transducing histidine kinase"/>
    <property type="match status" value="1"/>
</dbReference>
<dbReference type="KEGG" id="hru:Halru_0510"/>
<dbReference type="HOGENOM" id="CLU_000445_114_58_2"/>
<keyword evidence="4" id="KW-0808">Transferase</keyword>
<feature type="transmembrane region" description="Helical" evidence="8">
    <location>
        <begin position="104"/>
        <end position="126"/>
    </location>
</feature>
<feature type="domain" description="Histidine kinase" evidence="9">
    <location>
        <begin position="355"/>
        <end position="588"/>
    </location>
</feature>
<accession>L0I6H0</accession>
<organism evidence="12 13">
    <name type="scientific">Halovivax ruber (strain DSM 18193 / JCM 13892 / XH-70)</name>
    <dbReference type="NCBI Taxonomy" id="797302"/>
    <lineage>
        <taxon>Archaea</taxon>
        <taxon>Methanobacteriati</taxon>
        <taxon>Methanobacteriota</taxon>
        <taxon>Stenosarchaea group</taxon>
        <taxon>Halobacteria</taxon>
        <taxon>Halobacteriales</taxon>
        <taxon>Natrialbaceae</taxon>
        <taxon>Halovivax</taxon>
    </lineage>
</organism>
<proteinExistence type="predicted"/>
<dbReference type="InterPro" id="IPR031621">
    <property type="entry name" value="HisKA_7TM"/>
</dbReference>
<dbReference type="STRING" id="797302.Halru_0510"/>
<feature type="region of interest" description="Disordered" evidence="7">
    <location>
        <begin position="575"/>
        <end position="603"/>
    </location>
</feature>
<dbReference type="SMART" id="SM00387">
    <property type="entry name" value="HATPase_c"/>
    <property type="match status" value="1"/>
</dbReference>
<dbReference type="Gene3D" id="1.10.287.130">
    <property type="match status" value="1"/>
</dbReference>
<dbReference type="InterPro" id="IPR050736">
    <property type="entry name" value="Sensor_HK_Regulatory"/>
</dbReference>
<dbReference type="PANTHER" id="PTHR43711">
    <property type="entry name" value="TWO-COMPONENT HISTIDINE KINASE"/>
    <property type="match status" value="1"/>
</dbReference>
<dbReference type="CDD" id="cd00130">
    <property type="entry name" value="PAS"/>
    <property type="match status" value="1"/>
</dbReference>
<evidence type="ECO:0000256" key="7">
    <source>
        <dbReference type="SAM" id="MobiDB-lite"/>
    </source>
</evidence>
<dbReference type="SMART" id="SM00388">
    <property type="entry name" value="HisKA"/>
    <property type="match status" value="1"/>
</dbReference>
<feature type="region of interest" description="Disordered" evidence="7">
    <location>
        <begin position="465"/>
        <end position="485"/>
    </location>
</feature>
<evidence type="ECO:0000256" key="8">
    <source>
        <dbReference type="SAM" id="Phobius"/>
    </source>
</evidence>
<evidence type="ECO:0000313" key="13">
    <source>
        <dbReference type="Proteomes" id="UP000010846"/>
    </source>
</evidence>
<evidence type="ECO:0000256" key="4">
    <source>
        <dbReference type="ARBA" id="ARBA00022679"/>
    </source>
</evidence>
<dbReference type="Pfam" id="PF16927">
    <property type="entry name" value="HisKA_7TM"/>
    <property type="match status" value="1"/>
</dbReference>
<dbReference type="Pfam" id="PF02518">
    <property type="entry name" value="HATPase_c"/>
    <property type="match status" value="1"/>
</dbReference>
<evidence type="ECO:0000259" key="10">
    <source>
        <dbReference type="PROSITE" id="PS50112"/>
    </source>
</evidence>
<name>L0I6H0_HALRX</name>
<dbReference type="RefSeq" id="WP_015299829.1">
    <property type="nucleotide sequence ID" value="NC_019964.1"/>
</dbReference>
<dbReference type="InterPro" id="IPR035965">
    <property type="entry name" value="PAS-like_dom_sf"/>
</dbReference>
<dbReference type="CDD" id="cd00075">
    <property type="entry name" value="HATPase"/>
    <property type="match status" value="1"/>
</dbReference>
<keyword evidence="6" id="KW-0902">Two-component regulatory system</keyword>
<feature type="transmembrane region" description="Helical" evidence="8">
    <location>
        <begin position="181"/>
        <end position="201"/>
    </location>
</feature>
<dbReference type="NCBIfam" id="TIGR00229">
    <property type="entry name" value="sensory_box"/>
    <property type="match status" value="1"/>
</dbReference>
<evidence type="ECO:0000256" key="6">
    <source>
        <dbReference type="ARBA" id="ARBA00023012"/>
    </source>
</evidence>
<dbReference type="AlphaFoldDB" id="L0I6H0"/>
<feature type="transmembrane region" description="Helical" evidence="8">
    <location>
        <begin position="6"/>
        <end position="28"/>
    </location>
</feature>
<reference evidence="12" key="1">
    <citation type="submission" date="2011-09" db="EMBL/GenBank/DDBJ databases">
        <title>Complete sequence of Halovivax ruber XH-70.</title>
        <authorList>
            <consortium name="US DOE Joint Genome Institute"/>
            <person name="Lucas S."/>
            <person name="Han J."/>
            <person name="Lapidus A."/>
            <person name="Cheng J.-F."/>
            <person name="Goodwin L."/>
            <person name="Pitluck S."/>
            <person name="Peters L."/>
            <person name="Mikhailova N."/>
            <person name="Davenport K."/>
            <person name="Detter J.C."/>
            <person name="Han C."/>
            <person name="Tapia R."/>
            <person name="Land M."/>
            <person name="Hauser L."/>
            <person name="Kyrpides N."/>
            <person name="Ivanova N."/>
            <person name="Pagani I."/>
            <person name="Sproer C."/>
            <person name="Anderson I."/>
            <person name="Woyke T."/>
        </authorList>
    </citation>
    <scope>NUCLEOTIDE SEQUENCE</scope>
    <source>
        <strain evidence="12">XH-70</strain>
    </source>
</reference>
<gene>
    <name evidence="12" type="ordered locus">Halru_0510</name>
</gene>
<dbReference type="GeneID" id="14375818"/>
<dbReference type="Gene3D" id="3.30.450.20">
    <property type="entry name" value="PAS domain"/>
    <property type="match status" value="1"/>
</dbReference>
<feature type="compositionally biased region" description="Polar residues" evidence="7">
    <location>
        <begin position="467"/>
        <end position="477"/>
    </location>
</feature>
<keyword evidence="8" id="KW-0472">Membrane</keyword>
<evidence type="ECO:0000256" key="5">
    <source>
        <dbReference type="ARBA" id="ARBA00022777"/>
    </source>
</evidence>
<feature type="compositionally biased region" description="Basic and acidic residues" evidence="7">
    <location>
        <begin position="578"/>
        <end position="603"/>
    </location>
</feature>
<dbReference type="PROSITE" id="PS50112">
    <property type="entry name" value="PAS"/>
    <property type="match status" value="1"/>
</dbReference>
<feature type="transmembrane region" description="Helical" evidence="8">
    <location>
        <begin position="71"/>
        <end position="92"/>
    </location>
</feature>
<keyword evidence="8" id="KW-0812">Transmembrane</keyword>
<evidence type="ECO:0000256" key="1">
    <source>
        <dbReference type="ARBA" id="ARBA00000085"/>
    </source>
</evidence>
<dbReference type="InterPro" id="IPR003661">
    <property type="entry name" value="HisK_dim/P_dom"/>
</dbReference>
<dbReference type="GO" id="GO:0000155">
    <property type="term" value="F:phosphorelay sensor kinase activity"/>
    <property type="evidence" value="ECO:0007669"/>
    <property type="project" value="InterPro"/>
</dbReference>
<evidence type="ECO:0000259" key="9">
    <source>
        <dbReference type="PROSITE" id="PS50109"/>
    </source>
</evidence>
<feature type="domain" description="PAC" evidence="11">
    <location>
        <begin position="292"/>
        <end position="344"/>
    </location>
</feature>
<dbReference type="EMBL" id="CP003050">
    <property type="protein sequence ID" value="AGB15145.1"/>
    <property type="molecule type" value="Genomic_DNA"/>
</dbReference>
<feature type="domain" description="PAS" evidence="10">
    <location>
        <begin position="238"/>
        <end position="267"/>
    </location>
</feature>
<keyword evidence="13" id="KW-1185">Reference proteome</keyword>
<feature type="transmembrane region" description="Helical" evidence="8">
    <location>
        <begin position="207"/>
        <end position="225"/>
    </location>
</feature>
<dbReference type="InterPro" id="IPR003594">
    <property type="entry name" value="HATPase_dom"/>
</dbReference>
<dbReference type="PROSITE" id="PS50109">
    <property type="entry name" value="HIS_KIN"/>
    <property type="match status" value="1"/>
</dbReference>